<sequence length="335" mass="38626">MASASFSSLPPEIRQEIWLLSFEPRVLCLHMHQRIAPRQSDYDPHQLDYNSRIVLAVSFTCTALGSRSVQTPDDIFAERSKAIPQVPTTYIKEMHTKSPGPTSLGTVQLYVCRESRAVAMRRYELAFGGTIKKEFQRVKQNLDPRQKVALEDWESRKLWEKRIWVDFDNDIILMELVPRRRDMPVPAPTMTTLWSLNIYAREEVRKIRRLAIGGNWLHEGAIWREMGPVFAFVGTTPPKRGRNPNCIEAFKKLRELVVDDSFQIPKATAVIRVETMTAGQRIGNNAIGQREVVRDKVQSWIGSLNDRKPIWRQVPGVKVVRWDEWNMDNTLASTT</sequence>
<reference evidence="2 3" key="1">
    <citation type="submission" date="2016-03" db="EMBL/GenBank/DDBJ databases">
        <authorList>
            <person name="Ploux O."/>
        </authorList>
    </citation>
    <scope>NUCLEOTIDE SEQUENCE [LARGE SCALE GENOMIC DNA]</scope>
    <source>
        <strain evidence="2 3">UAMH 11012</strain>
    </source>
</reference>
<dbReference type="OrthoDB" id="3513892at2759"/>
<dbReference type="PANTHER" id="PTHR35910:SF6">
    <property type="entry name" value="2EXR DOMAIN-CONTAINING PROTEIN"/>
    <property type="match status" value="1"/>
</dbReference>
<dbReference type="InterPro" id="IPR045518">
    <property type="entry name" value="2EXR"/>
</dbReference>
<dbReference type="Proteomes" id="UP000184330">
    <property type="component" value="Unassembled WGS sequence"/>
</dbReference>
<dbReference type="AlphaFoldDB" id="A0A1L7XAU3"/>
<organism evidence="2 3">
    <name type="scientific">Phialocephala subalpina</name>
    <dbReference type="NCBI Taxonomy" id="576137"/>
    <lineage>
        <taxon>Eukaryota</taxon>
        <taxon>Fungi</taxon>
        <taxon>Dikarya</taxon>
        <taxon>Ascomycota</taxon>
        <taxon>Pezizomycotina</taxon>
        <taxon>Leotiomycetes</taxon>
        <taxon>Helotiales</taxon>
        <taxon>Mollisiaceae</taxon>
        <taxon>Phialocephala</taxon>
        <taxon>Phialocephala fortinii species complex</taxon>
    </lineage>
</organism>
<evidence type="ECO:0000313" key="2">
    <source>
        <dbReference type="EMBL" id="CZR62142.1"/>
    </source>
</evidence>
<evidence type="ECO:0000313" key="3">
    <source>
        <dbReference type="Proteomes" id="UP000184330"/>
    </source>
</evidence>
<protein>
    <recommendedName>
        <fullName evidence="1">2EXR domain-containing protein</fullName>
    </recommendedName>
</protein>
<gene>
    <name evidence="2" type="ORF">PAC_12039</name>
</gene>
<feature type="domain" description="2EXR" evidence="1">
    <location>
        <begin position="5"/>
        <end position="172"/>
    </location>
</feature>
<name>A0A1L7XAU3_9HELO</name>
<keyword evidence="3" id="KW-1185">Reference proteome</keyword>
<dbReference type="Pfam" id="PF20150">
    <property type="entry name" value="2EXR"/>
    <property type="match status" value="1"/>
</dbReference>
<proteinExistence type="predicted"/>
<accession>A0A1L7XAU3</accession>
<dbReference type="PANTHER" id="PTHR35910">
    <property type="entry name" value="2EXR DOMAIN-CONTAINING PROTEIN"/>
    <property type="match status" value="1"/>
</dbReference>
<dbReference type="EMBL" id="FJOG01000020">
    <property type="protein sequence ID" value="CZR62142.1"/>
    <property type="molecule type" value="Genomic_DNA"/>
</dbReference>
<evidence type="ECO:0000259" key="1">
    <source>
        <dbReference type="Pfam" id="PF20150"/>
    </source>
</evidence>